<dbReference type="InterPro" id="IPR000847">
    <property type="entry name" value="LysR_HTH_N"/>
</dbReference>
<keyword evidence="7" id="KW-1185">Reference proteome</keyword>
<comment type="similarity">
    <text evidence="1">Belongs to the LysR transcriptional regulatory family.</text>
</comment>
<keyword evidence="2" id="KW-0805">Transcription regulation</keyword>
<evidence type="ECO:0000256" key="1">
    <source>
        <dbReference type="ARBA" id="ARBA00009437"/>
    </source>
</evidence>
<evidence type="ECO:0000313" key="6">
    <source>
        <dbReference type="EMBL" id="MDY7226514.1"/>
    </source>
</evidence>
<evidence type="ECO:0000313" key="7">
    <source>
        <dbReference type="Proteomes" id="UP001291309"/>
    </source>
</evidence>
<dbReference type="PANTHER" id="PTHR30537">
    <property type="entry name" value="HTH-TYPE TRANSCRIPTIONAL REGULATOR"/>
    <property type="match status" value="1"/>
</dbReference>
<organism evidence="6 7">
    <name type="scientific">Hyalangium rubrum</name>
    <dbReference type="NCBI Taxonomy" id="3103134"/>
    <lineage>
        <taxon>Bacteria</taxon>
        <taxon>Pseudomonadati</taxon>
        <taxon>Myxococcota</taxon>
        <taxon>Myxococcia</taxon>
        <taxon>Myxococcales</taxon>
        <taxon>Cystobacterineae</taxon>
        <taxon>Archangiaceae</taxon>
        <taxon>Hyalangium</taxon>
    </lineage>
</organism>
<dbReference type="InterPro" id="IPR036388">
    <property type="entry name" value="WH-like_DNA-bd_sf"/>
</dbReference>
<comment type="caution">
    <text evidence="6">The sequence shown here is derived from an EMBL/GenBank/DDBJ whole genome shotgun (WGS) entry which is preliminary data.</text>
</comment>
<keyword evidence="4" id="KW-0804">Transcription</keyword>
<dbReference type="PRINTS" id="PR00039">
    <property type="entry name" value="HTHLYSR"/>
</dbReference>
<dbReference type="InterPro" id="IPR005119">
    <property type="entry name" value="LysR_subst-bd"/>
</dbReference>
<reference evidence="6 7" key="1">
    <citation type="submission" date="2023-12" db="EMBL/GenBank/DDBJ databases">
        <title>the genome sequence of Hyalangium sp. s54d21.</title>
        <authorList>
            <person name="Zhang X."/>
        </authorList>
    </citation>
    <scope>NUCLEOTIDE SEQUENCE [LARGE SCALE GENOMIC DNA]</scope>
    <source>
        <strain evidence="7">s54d21</strain>
    </source>
</reference>
<dbReference type="InterPro" id="IPR036390">
    <property type="entry name" value="WH_DNA-bd_sf"/>
</dbReference>
<dbReference type="Proteomes" id="UP001291309">
    <property type="component" value="Unassembled WGS sequence"/>
</dbReference>
<dbReference type="RefSeq" id="WP_321545245.1">
    <property type="nucleotide sequence ID" value="NZ_JAXIVS010000003.1"/>
</dbReference>
<dbReference type="SUPFAM" id="SSF53850">
    <property type="entry name" value="Periplasmic binding protein-like II"/>
    <property type="match status" value="1"/>
</dbReference>
<accession>A0ABU5H0S0</accession>
<dbReference type="PROSITE" id="PS50931">
    <property type="entry name" value="HTH_LYSR"/>
    <property type="match status" value="1"/>
</dbReference>
<protein>
    <submittedName>
        <fullName evidence="6">LysR family transcriptional regulator</fullName>
    </submittedName>
</protein>
<dbReference type="SUPFAM" id="SSF46785">
    <property type="entry name" value="Winged helix' DNA-binding domain"/>
    <property type="match status" value="1"/>
</dbReference>
<evidence type="ECO:0000256" key="2">
    <source>
        <dbReference type="ARBA" id="ARBA00023015"/>
    </source>
</evidence>
<keyword evidence="3" id="KW-0238">DNA-binding</keyword>
<dbReference type="CDD" id="cd08474">
    <property type="entry name" value="PBP2_CrgA_like_5"/>
    <property type="match status" value="1"/>
</dbReference>
<dbReference type="EMBL" id="JAXIVS010000003">
    <property type="protein sequence ID" value="MDY7226514.1"/>
    <property type="molecule type" value="Genomic_DNA"/>
</dbReference>
<dbReference type="Gene3D" id="3.40.190.290">
    <property type="match status" value="1"/>
</dbReference>
<proteinExistence type="inferred from homology"/>
<feature type="domain" description="HTH lysR-type" evidence="5">
    <location>
        <begin position="4"/>
        <end position="61"/>
    </location>
</feature>
<dbReference type="InterPro" id="IPR058163">
    <property type="entry name" value="LysR-type_TF_proteobact-type"/>
</dbReference>
<name>A0ABU5H0S0_9BACT</name>
<dbReference type="Pfam" id="PF00126">
    <property type="entry name" value="HTH_1"/>
    <property type="match status" value="1"/>
</dbReference>
<evidence type="ECO:0000259" key="5">
    <source>
        <dbReference type="PROSITE" id="PS50931"/>
    </source>
</evidence>
<evidence type="ECO:0000256" key="3">
    <source>
        <dbReference type="ARBA" id="ARBA00023125"/>
    </source>
</evidence>
<evidence type="ECO:0000256" key="4">
    <source>
        <dbReference type="ARBA" id="ARBA00023163"/>
    </source>
</evidence>
<gene>
    <name evidence="6" type="ORF">SYV04_08960</name>
</gene>
<dbReference type="Gene3D" id="1.10.10.10">
    <property type="entry name" value="Winged helix-like DNA-binding domain superfamily/Winged helix DNA-binding domain"/>
    <property type="match status" value="1"/>
</dbReference>
<dbReference type="PANTHER" id="PTHR30537:SF1">
    <property type="entry name" value="HTH-TYPE TRANSCRIPTIONAL REGULATOR PGRR"/>
    <property type="match status" value="1"/>
</dbReference>
<dbReference type="Pfam" id="PF03466">
    <property type="entry name" value="LysR_substrate"/>
    <property type="match status" value="1"/>
</dbReference>
<sequence length="306" mass="33307">MAFTPLNALNAFLAVGRRRSFAAAAADLGVSSSALSQSVRQLEARLGVPLLTRTTRSVALTDAGRRLLESAGPSVDQALEALKTAAAQPGEVTGRVRLSVPTVAIHPVVTPILTRFLSRYPKAEVDLRVEDRMVDIVAEELDAGIRMSETIERDMVQVRLSGAFRFVVAAAPSYLKRRGTPERPKDLLTHDCLCIRSATTGALYQWELERGQKSWRLPVHGPLVTNDAVVMRAMAEAGMGLMYAFEPDVAQQLKRGTLRLVLEPYAALVDGFFLYFPSRAQVSPAFRAFVDVAREVMPGRGAASSD</sequence>